<dbReference type="InterPro" id="IPR051531">
    <property type="entry name" value="N-acetyltransferase"/>
</dbReference>
<dbReference type="Pfam" id="PF13302">
    <property type="entry name" value="Acetyltransf_3"/>
    <property type="match status" value="1"/>
</dbReference>
<gene>
    <name evidence="2" type="ORF">GK108_14555</name>
</gene>
<dbReference type="InterPro" id="IPR016181">
    <property type="entry name" value="Acyl_CoA_acyltransferase"/>
</dbReference>
<dbReference type="RefSeq" id="WP_163949462.1">
    <property type="nucleotide sequence ID" value="NZ_JAAFZH010000005.1"/>
</dbReference>
<dbReference type="GO" id="GO:0016747">
    <property type="term" value="F:acyltransferase activity, transferring groups other than amino-acyl groups"/>
    <property type="evidence" value="ECO:0007669"/>
    <property type="project" value="InterPro"/>
</dbReference>
<evidence type="ECO:0000313" key="2">
    <source>
        <dbReference type="EMBL" id="NDU96100.1"/>
    </source>
</evidence>
<dbReference type="PROSITE" id="PS51186">
    <property type="entry name" value="GNAT"/>
    <property type="match status" value="1"/>
</dbReference>
<organism evidence="2 3">
    <name type="scientific">Spirosoma terrae</name>
    <dbReference type="NCBI Taxonomy" id="1968276"/>
    <lineage>
        <taxon>Bacteria</taxon>
        <taxon>Pseudomonadati</taxon>
        <taxon>Bacteroidota</taxon>
        <taxon>Cytophagia</taxon>
        <taxon>Cytophagales</taxon>
        <taxon>Cytophagaceae</taxon>
        <taxon>Spirosoma</taxon>
    </lineage>
</organism>
<dbReference type="PANTHER" id="PTHR43792:SF1">
    <property type="entry name" value="N-ACETYLTRANSFERASE DOMAIN-CONTAINING PROTEIN"/>
    <property type="match status" value="1"/>
</dbReference>
<dbReference type="Proteomes" id="UP000474175">
    <property type="component" value="Unassembled WGS sequence"/>
</dbReference>
<name>A0A6L9L6Q3_9BACT</name>
<dbReference type="InterPro" id="IPR000182">
    <property type="entry name" value="GNAT_dom"/>
</dbReference>
<feature type="domain" description="N-acetyltransferase" evidence="1">
    <location>
        <begin position="17"/>
        <end position="182"/>
    </location>
</feature>
<dbReference type="AlphaFoldDB" id="A0A6L9L6Q3"/>
<dbReference type="SUPFAM" id="SSF55729">
    <property type="entry name" value="Acyl-CoA N-acyltransferases (Nat)"/>
    <property type="match status" value="1"/>
</dbReference>
<reference evidence="2 3" key="1">
    <citation type="submission" date="2020-02" db="EMBL/GenBank/DDBJ databases">
        <title>Draft genome sequence of two Spirosoma agri KCTC 52727 and Spirosoma terrae KCTC 52035.</title>
        <authorList>
            <person name="Rojas J."/>
            <person name="Ambika Manirajan B."/>
            <person name="Suarez C."/>
            <person name="Ratering S."/>
            <person name="Schnell S."/>
        </authorList>
    </citation>
    <scope>NUCLEOTIDE SEQUENCE [LARGE SCALE GENOMIC DNA]</scope>
    <source>
        <strain evidence="2 3">KCTC 52035</strain>
    </source>
</reference>
<dbReference type="EMBL" id="JAAFZH010000005">
    <property type="protein sequence ID" value="NDU96100.1"/>
    <property type="molecule type" value="Genomic_DNA"/>
</dbReference>
<evidence type="ECO:0000313" key="3">
    <source>
        <dbReference type="Proteomes" id="UP000474175"/>
    </source>
</evidence>
<sequence length="184" mass="21066">MLSVHFNPFPELVTERLCLRQLRRDDENDFFALRSNPDIMRFIPRPVAQSVADAAELIQNINDGIRQNNSITWAITLKQSPKVIGTIGYVRMAKEHYRAEVGYLLSLDYQGQGIMQEALRAVVNYGFQTMKLHSIEGIIDPDNTASANVLKQAGFVQEAHFKENQFYHGRFRDSVYYSILTPVN</sequence>
<proteinExistence type="predicted"/>
<protein>
    <submittedName>
        <fullName evidence="2">GNAT family N-acetyltransferase</fullName>
    </submittedName>
</protein>
<dbReference type="Gene3D" id="3.40.630.30">
    <property type="match status" value="1"/>
</dbReference>
<comment type="caution">
    <text evidence="2">The sequence shown here is derived from an EMBL/GenBank/DDBJ whole genome shotgun (WGS) entry which is preliminary data.</text>
</comment>
<keyword evidence="2" id="KW-0808">Transferase</keyword>
<dbReference type="CDD" id="cd04301">
    <property type="entry name" value="NAT_SF"/>
    <property type="match status" value="1"/>
</dbReference>
<keyword evidence="3" id="KW-1185">Reference proteome</keyword>
<evidence type="ECO:0000259" key="1">
    <source>
        <dbReference type="PROSITE" id="PS51186"/>
    </source>
</evidence>
<accession>A0A6L9L6Q3</accession>
<dbReference type="PANTHER" id="PTHR43792">
    <property type="entry name" value="GNAT FAMILY, PUTATIVE (AFU_ORTHOLOGUE AFUA_3G00765)-RELATED-RELATED"/>
    <property type="match status" value="1"/>
</dbReference>